<dbReference type="Proteomes" id="UP001165393">
    <property type="component" value="Unassembled WGS sequence"/>
</dbReference>
<evidence type="ECO:0000256" key="4">
    <source>
        <dbReference type="HAMAP-Rule" id="MF_00682"/>
    </source>
</evidence>
<dbReference type="PROSITE" id="PS50076">
    <property type="entry name" value="DNAJ_2"/>
    <property type="match status" value="1"/>
</dbReference>
<evidence type="ECO:0000259" key="5">
    <source>
        <dbReference type="PROSITE" id="PS50076"/>
    </source>
</evidence>
<comment type="function">
    <text evidence="3 4">Co-chaperone involved in the maturation of iron-sulfur cluster-containing proteins. Seems to help targeting proteins to be folded toward HscA.</text>
</comment>
<dbReference type="SMART" id="SM00271">
    <property type="entry name" value="DnaJ"/>
    <property type="match status" value="1"/>
</dbReference>
<dbReference type="Gene3D" id="1.20.1280.20">
    <property type="entry name" value="HscB, C-terminal domain"/>
    <property type="match status" value="1"/>
</dbReference>
<dbReference type="InterPro" id="IPR036869">
    <property type="entry name" value="J_dom_sf"/>
</dbReference>
<dbReference type="GO" id="GO:0006457">
    <property type="term" value="P:protein folding"/>
    <property type="evidence" value="ECO:0007669"/>
    <property type="project" value="UniProtKB-UniRule"/>
</dbReference>
<dbReference type="GO" id="GO:0044571">
    <property type="term" value="P:[2Fe-2S] cluster assembly"/>
    <property type="evidence" value="ECO:0007669"/>
    <property type="project" value="InterPro"/>
</dbReference>
<dbReference type="SUPFAM" id="SSF46565">
    <property type="entry name" value="Chaperone J-domain"/>
    <property type="match status" value="1"/>
</dbReference>
<protein>
    <recommendedName>
        <fullName evidence="4">Co-chaperone protein HscB homolog</fullName>
    </recommendedName>
</protein>
<comment type="caution">
    <text evidence="6">The sequence shown here is derived from an EMBL/GenBank/DDBJ whole genome shotgun (WGS) entry which is preliminary data.</text>
</comment>
<dbReference type="InterPro" id="IPR036386">
    <property type="entry name" value="HscB_C_sf"/>
</dbReference>
<comment type="similarity">
    <text evidence="1 4">Belongs to the HscB family.</text>
</comment>
<dbReference type="CDD" id="cd06257">
    <property type="entry name" value="DnaJ"/>
    <property type="match status" value="1"/>
</dbReference>
<dbReference type="EMBL" id="JAMQGP010000004">
    <property type="protein sequence ID" value="MCM2680146.1"/>
    <property type="molecule type" value="Genomic_DNA"/>
</dbReference>
<dbReference type="InterPro" id="IPR001623">
    <property type="entry name" value="DnaJ_domain"/>
</dbReference>
<name>A0AA41W7G8_9GAMM</name>
<dbReference type="InterPro" id="IPR009073">
    <property type="entry name" value="HscB_oligo_C"/>
</dbReference>
<dbReference type="RefSeq" id="WP_251261568.1">
    <property type="nucleotide sequence ID" value="NZ_JAMQGP010000004.1"/>
</dbReference>
<dbReference type="NCBIfam" id="TIGR00714">
    <property type="entry name" value="hscB"/>
    <property type="match status" value="1"/>
</dbReference>
<feature type="domain" description="J" evidence="5">
    <location>
        <begin position="3"/>
        <end position="75"/>
    </location>
</feature>
<dbReference type="GO" id="GO:1990230">
    <property type="term" value="C:iron-sulfur cluster transfer complex"/>
    <property type="evidence" value="ECO:0007669"/>
    <property type="project" value="TreeGrafter"/>
</dbReference>
<dbReference type="AlphaFoldDB" id="A0AA41W7G8"/>
<dbReference type="NCBIfam" id="NF003449">
    <property type="entry name" value="PRK05014.1"/>
    <property type="match status" value="1"/>
</dbReference>
<evidence type="ECO:0000256" key="3">
    <source>
        <dbReference type="ARBA" id="ARBA00025596"/>
    </source>
</evidence>
<keyword evidence="2 4" id="KW-0143">Chaperone</keyword>
<sequence>MQNHFELFGLPVAFTIDMAALNHTYRELQKNAHPDRFAGEGEQAQRIAVQKSAQINDAFQTLKAELPRAQYMLQLIGVELRGEQTTMRDTEFLMQQMEWRETLEDLRHAKDLDGLEDFSDTITAARKIQMNQIAVAFDAGEHQRSPEHWTNQVRKLAFMVKLSNEIAQAEEALDD</sequence>
<dbReference type="HAMAP" id="MF_00682">
    <property type="entry name" value="HscB"/>
    <property type="match status" value="1"/>
</dbReference>
<dbReference type="GO" id="GO:0001671">
    <property type="term" value="F:ATPase activator activity"/>
    <property type="evidence" value="ECO:0007669"/>
    <property type="project" value="InterPro"/>
</dbReference>
<evidence type="ECO:0000256" key="2">
    <source>
        <dbReference type="ARBA" id="ARBA00023186"/>
    </source>
</evidence>
<organism evidence="6 7">
    <name type="scientific">Echinimonas agarilytica</name>
    <dbReference type="NCBI Taxonomy" id="1215918"/>
    <lineage>
        <taxon>Bacteria</taxon>
        <taxon>Pseudomonadati</taxon>
        <taxon>Pseudomonadota</taxon>
        <taxon>Gammaproteobacteria</taxon>
        <taxon>Alteromonadales</taxon>
        <taxon>Echinimonadaceae</taxon>
        <taxon>Echinimonas</taxon>
    </lineage>
</organism>
<dbReference type="GO" id="GO:0051259">
    <property type="term" value="P:protein complex oligomerization"/>
    <property type="evidence" value="ECO:0007669"/>
    <property type="project" value="InterPro"/>
</dbReference>
<dbReference type="Gene3D" id="1.10.287.110">
    <property type="entry name" value="DnaJ domain"/>
    <property type="match status" value="1"/>
</dbReference>
<accession>A0AA41W7G8</accession>
<dbReference type="Pfam" id="PF07743">
    <property type="entry name" value="HSCB_C"/>
    <property type="match status" value="1"/>
</dbReference>
<reference evidence="6 7" key="1">
    <citation type="journal article" date="2013" name="Antonie Van Leeuwenhoek">
        <title>Echinimonas agarilytica gen. nov., sp. nov., a new gammaproteobacterium isolated from the sea urchin Strongylocentrotus intermedius.</title>
        <authorList>
            <person name="Nedashkovskaya O.I."/>
            <person name="Stenkova A.M."/>
            <person name="Zhukova N.V."/>
            <person name="Van Trappen S."/>
            <person name="Lee J.S."/>
            <person name="Kim S.B."/>
        </authorList>
    </citation>
    <scope>NUCLEOTIDE SEQUENCE [LARGE SCALE GENOMIC DNA]</scope>
    <source>
        <strain evidence="6 7">KMM 6351</strain>
    </source>
</reference>
<gene>
    <name evidence="4 6" type="primary">hscB</name>
    <name evidence="6" type="ORF">NAF29_10765</name>
</gene>
<proteinExistence type="inferred from homology"/>
<dbReference type="GO" id="GO:0051087">
    <property type="term" value="F:protein-folding chaperone binding"/>
    <property type="evidence" value="ECO:0007669"/>
    <property type="project" value="InterPro"/>
</dbReference>
<evidence type="ECO:0000313" key="6">
    <source>
        <dbReference type="EMBL" id="MCM2680146.1"/>
    </source>
</evidence>
<evidence type="ECO:0000256" key="1">
    <source>
        <dbReference type="ARBA" id="ARBA00010476"/>
    </source>
</evidence>
<dbReference type="InterPro" id="IPR004640">
    <property type="entry name" value="HscB"/>
</dbReference>
<dbReference type="SUPFAM" id="SSF47144">
    <property type="entry name" value="HSC20 (HSCB), C-terminal oligomerisation domain"/>
    <property type="match status" value="1"/>
</dbReference>
<evidence type="ECO:0000313" key="7">
    <source>
        <dbReference type="Proteomes" id="UP001165393"/>
    </source>
</evidence>
<dbReference type="PANTHER" id="PTHR14021">
    <property type="entry name" value="IRON-SULFUR CLUSTER CO-CHAPERONE PROTEIN HSCB"/>
    <property type="match status" value="1"/>
</dbReference>
<keyword evidence="7" id="KW-1185">Reference proteome</keyword>
<comment type="subunit">
    <text evidence="4">Interacts with HscA and stimulates its ATPase activity.</text>
</comment>
<dbReference type="PANTHER" id="PTHR14021:SF15">
    <property type="entry name" value="IRON-SULFUR CLUSTER CO-CHAPERONE PROTEIN HSCB"/>
    <property type="match status" value="1"/>
</dbReference>